<accession>A0ABV4WTX6</accession>
<gene>
    <name evidence="1" type="ORF">ACE1CA_28915</name>
</gene>
<dbReference type="EMBL" id="JBHFNT010000253">
    <property type="protein sequence ID" value="MFB2838530.1"/>
    <property type="molecule type" value="Genomic_DNA"/>
</dbReference>
<dbReference type="RefSeq" id="WP_413280841.1">
    <property type="nucleotide sequence ID" value="NZ_JBHFNT010000253.1"/>
</dbReference>
<evidence type="ECO:0000313" key="2">
    <source>
        <dbReference type="Proteomes" id="UP001576780"/>
    </source>
</evidence>
<proteinExistence type="predicted"/>
<organism evidence="1 2">
    <name type="scientific">Floridaenema evergladense BLCC-F167</name>
    <dbReference type="NCBI Taxonomy" id="3153639"/>
    <lineage>
        <taxon>Bacteria</taxon>
        <taxon>Bacillati</taxon>
        <taxon>Cyanobacteriota</taxon>
        <taxon>Cyanophyceae</taxon>
        <taxon>Oscillatoriophycideae</taxon>
        <taxon>Aerosakkonematales</taxon>
        <taxon>Aerosakkonemataceae</taxon>
        <taxon>Floridanema</taxon>
        <taxon>Floridanema evergladense</taxon>
    </lineage>
</organism>
<dbReference type="Proteomes" id="UP001576780">
    <property type="component" value="Unassembled WGS sequence"/>
</dbReference>
<keyword evidence="2" id="KW-1185">Reference proteome</keyword>
<comment type="caution">
    <text evidence="1">The sequence shown here is derived from an EMBL/GenBank/DDBJ whole genome shotgun (WGS) entry which is preliminary data.</text>
</comment>
<evidence type="ECO:0000313" key="1">
    <source>
        <dbReference type="EMBL" id="MFB2838530.1"/>
    </source>
</evidence>
<name>A0ABV4WTX6_9CYAN</name>
<reference evidence="1 2" key="1">
    <citation type="submission" date="2024-09" db="EMBL/GenBank/DDBJ databases">
        <title>Floridaenema gen nov. (Aerosakkonemataceae, Aerosakkonematales ord. nov., Cyanobacteria) from benthic tropical and subtropical fresh waters, with the description of four new species.</title>
        <authorList>
            <person name="Moretto J.A."/>
            <person name="Berthold D.E."/>
            <person name="Lefler F.W."/>
            <person name="Huang I.-S."/>
            <person name="Laughinghouse H. IV."/>
        </authorList>
    </citation>
    <scope>NUCLEOTIDE SEQUENCE [LARGE SCALE GENOMIC DNA]</scope>
    <source>
        <strain evidence="1 2">BLCC-F167</strain>
    </source>
</reference>
<sequence>MAQKLTKFQYEYQAEEISQEIRGLKIEQLLLDKTIEENKLEAKRWDVETSKEGIRKAKLGYEQAVVTNDISEEKLIQSKDLLNFERGMTGVNREQLLIAGKSAILALQEAQVQFEENTKLFELRYQVSGSVEFQPIGGASNV</sequence>
<protein>
    <recommendedName>
        <fullName evidence="3">TolC family protein</fullName>
    </recommendedName>
</protein>
<evidence type="ECO:0008006" key="3">
    <source>
        <dbReference type="Google" id="ProtNLM"/>
    </source>
</evidence>